<dbReference type="SMART" id="SM00267">
    <property type="entry name" value="GGDEF"/>
    <property type="match status" value="2"/>
</dbReference>
<dbReference type="PROSITE" id="PS50112">
    <property type="entry name" value="PAS"/>
    <property type="match status" value="1"/>
</dbReference>
<dbReference type="Pfam" id="PF00563">
    <property type="entry name" value="EAL"/>
    <property type="match status" value="1"/>
</dbReference>
<feature type="domain" description="EAL" evidence="4">
    <location>
        <begin position="735"/>
        <end position="989"/>
    </location>
</feature>
<evidence type="ECO:0000313" key="7">
    <source>
        <dbReference type="Proteomes" id="UP000250079"/>
    </source>
</evidence>
<evidence type="ECO:0000313" key="6">
    <source>
        <dbReference type="EMBL" id="ASJ70623.1"/>
    </source>
</evidence>
<proteinExistence type="predicted"/>
<dbReference type="PROSITE" id="PS50883">
    <property type="entry name" value="EAL"/>
    <property type="match status" value="1"/>
</dbReference>
<dbReference type="Proteomes" id="UP000250079">
    <property type="component" value="Chromosome"/>
</dbReference>
<dbReference type="SMART" id="SM00091">
    <property type="entry name" value="PAS"/>
    <property type="match status" value="1"/>
</dbReference>
<dbReference type="Gene3D" id="3.20.20.450">
    <property type="entry name" value="EAL domain"/>
    <property type="match status" value="1"/>
</dbReference>
<dbReference type="Gene3D" id="3.30.70.270">
    <property type="match status" value="2"/>
</dbReference>
<organism evidence="6 7">
    <name type="scientific">Granulosicoccus antarcticus IMCC3135</name>
    <dbReference type="NCBI Taxonomy" id="1192854"/>
    <lineage>
        <taxon>Bacteria</taxon>
        <taxon>Pseudomonadati</taxon>
        <taxon>Pseudomonadota</taxon>
        <taxon>Gammaproteobacteria</taxon>
        <taxon>Chromatiales</taxon>
        <taxon>Granulosicoccaceae</taxon>
        <taxon>Granulosicoccus</taxon>
    </lineage>
</organism>
<dbReference type="PANTHER" id="PTHR44757">
    <property type="entry name" value="DIGUANYLATE CYCLASE DGCP"/>
    <property type="match status" value="1"/>
</dbReference>
<dbReference type="EMBL" id="CP018632">
    <property type="protein sequence ID" value="ASJ70623.1"/>
    <property type="molecule type" value="Genomic_DNA"/>
</dbReference>
<dbReference type="InterPro" id="IPR029787">
    <property type="entry name" value="Nucleotide_cyclase"/>
</dbReference>
<dbReference type="Pfam" id="PF08448">
    <property type="entry name" value="PAS_4"/>
    <property type="match status" value="1"/>
</dbReference>
<name>A0A2Z2NHV2_9GAMM</name>
<dbReference type="NCBIfam" id="TIGR00254">
    <property type="entry name" value="GGDEF"/>
    <property type="match status" value="2"/>
</dbReference>
<dbReference type="CDD" id="cd01948">
    <property type="entry name" value="EAL"/>
    <property type="match status" value="1"/>
</dbReference>
<dbReference type="CDD" id="cd01949">
    <property type="entry name" value="GGDEF"/>
    <property type="match status" value="2"/>
</dbReference>
<feature type="domain" description="GGDEF" evidence="5">
    <location>
        <begin position="583"/>
        <end position="726"/>
    </location>
</feature>
<dbReference type="InterPro" id="IPR013656">
    <property type="entry name" value="PAS_4"/>
</dbReference>
<feature type="coiled-coil region" evidence="2">
    <location>
        <begin position="294"/>
        <end position="328"/>
    </location>
</feature>
<dbReference type="RefSeq" id="WP_088916148.1">
    <property type="nucleotide sequence ID" value="NZ_CP018632.1"/>
</dbReference>
<evidence type="ECO:0000259" key="5">
    <source>
        <dbReference type="PROSITE" id="PS50887"/>
    </source>
</evidence>
<dbReference type="InterPro" id="IPR035965">
    <property type="entry name" value="PAS-like_dom_sf"/>
</dbReference>
<dbReference type="InterPro" id="IPR035919">
    <property type="entry name" value="EAL_sf"/>
</dbReference>
<dbReference type="GO" id="GO:0003824">
    <property type="term" value="F:catalytic activity"/>
    <property type="evidence" value="ECO:0007669"/>
    <property type="project" value="UniProtKB-ARBA"/>
</dbReference>
<gene>
    <name evidence="6" type="ORF">IMCC3135_02550</name>
</gene>
<dbReference type="Pfam" id="PF00990">
    <property type="entry name" value="GGDEF"/>
    <property type="match status" value="2"/>
</dbReference>
<dbReference type="SUPFAM" id="SSF55785">
    <property type="entry name" value="PYP-like sensor domain (PAS domain)"/>
    <property type="match status" value="1"/>
</dbReference>
<evidence type="ECO:0000256" key="2">
    <source>
        <dbReference type="SAM" id="Coils"/>
    </source>
</evidence>
<accession>A0A2Z2NHV2</accession>
<feature type="domain" description="PAS" evidence="3">
    <location>
        <begin position="178"/>
        <end position="235"/>
    </location>
</feature>
<reference evidence="6 7" key="1">
    <citation type="submission" date="2016-12" db="EMBL/GenBank/DDBJ databases">
        <authorList>
            <person name="Song W.-J."/>
            <person name="Kurnit D.M."/>
        </authorList>
    </citation>
    <scope>NUCLEOTIDE SEQUENCE [LARGE SCALE GENOMIC DNA]</scope>
    <source>
        <strain evidence="6 7">IMCC3135</strain>
    </source>
</reference>
<dbReference type="SMART" id="SM00052">
    <property type="entry name" value="EAL"/>
    <property type="match status" value="1"/>
</dbReference>
<dbReference type="FunFam" id="3.30.70.270:FF:000001">
    <property type="entry name" value="Diguanylate cyclase domain protein"/>
    <property type="match status" value="1"/>
</dbReference>
<dbReference type="InterPro" id="IPR043128">
    <property type="entry name" value="Rev_trsase/Diguanyl_cyclase"/>
</dbReference>
<dbReference type="OrthoDB" id="5620448at2"/>
<dbReference type="InterPro" id="IPR000014">
    <property type="entry name" value="PAS"/>
</dbReference>
<keyword evidence="2" id="KW-0175">Coiled coil</keyword>
<keyword evidence="7" id="KW-1185">Reference proteome</keyword>
<dbReference type="CDD" id="cd00130">
    <property type="entry name" value="PAS"/>
    <property type="match status" value="1"/>
</dbReference>
<sequence>MMRKLLEFWRSRPLKLTLSILLLTTSVLFTADSLDLRGDQRHGLREARKMVAEALAVQLSMLASVSDYNGIQLSISALVERNPDVLAVSLNNANDSTLAEYGDLAQLIIPSGNSTLSQMNVPIYHENQNWGHLHIAFLPVNSLNFQLRYLGFVLASCFLLYLLFLRKALVQLDPNQVVPSRINSAFNMFSEGVIILDDNLRILLINDSAAQTVGKPAEQLVGHRLEEWSWRQPEDWQPPWTTTLHSGLKLSDQTLHLQLDNGETRVLVASCVTVGNEHAGVSGILVTLNDMTAIEQKNKDLALTLRELRNYQELINTKNKELEALATQDPLTGLANRRALMSNFEEEYAKALRLPAPLSCIMLDIDHFKNINDTYGHGVGDEVICAVANTMVAECREYDTIGRYGGEEFVIVLPGLSTEEAIEVAERIRIKVSHLTKNKVVPVEKLTASFGVNTVDTSTTSVMQLIEQADEALYAAKQGGRNRVIGYGSHAKTLDLPDGQKLTEDTTEDATVRATEDITADAIKVVTEDVNLSRVIELEAIVKERSRDLEQMREYDSLTGIPRRTLFMQRIDTEVQRAERLKLNIGTMLLEIKDLNLITSTFGHTASDALVIEFVTRLQEGLRSTDMVTEILDVHSMSLVTTNEYGVLLSDLDDSAQAMPVITRLRRLLSMPFEIDNQNIYLGVNIGVSLYPQGGSNALELMESASQARAQAAMKPDKVSHSFASASLEKVSREYIILEADLYEAYEKSQFELYYQPKFDLALRRVNSMEALLRWHHPTKGLISPADFIPVAEANGLINNILDFVLDESLKQIKQWNSMGLGGLQVSINVSPVQVRDPNLVGNILAAMKKMGVPTSQIEIELTETSVFESPQRARVGLSRMRDAGLSIAMDDFGTGYTSLGQLADLPLDVVKIDHSFVIAMGTSERSRAVIESVINMAHALKLRIIAEGVETNEQLALLAALGCNEIQGYLISRPLTASDMTAFLQQAQQRRSA</sequence>
<dbReference type="SUPFAM" id="SSF141868">
    <property type="entry name" value="EAL domain-like"/>
    <property type="match status" value="1"/>
</dbReference>
<dbReference type="InterPro" id="IPR052155">
    <property type="entry name" value="Biofilm_reg_signaling"/>
</dbReference>
<dbReference type="Gene3D" id="3.30.450.20">
    <property type="entry name" value="PAS domain"/>
    <property type="match status" value="1"/>
</dbReference>
<feature type="domain" description="GGDEF" evidence="5">
    <location>
        <begin position="356"/>
        <end position="489"/>
    </location>
</feature>
<comment type="cofactor">
    <cofactor evidence="1">
        <name>Mg(2+)</name>
        <dbReference type="ChEBI" id="CHEBI:18420"/>
    </cofactor>
</comment>
<evidence type="ECO:0000259" key="4">
    <source>
        <dbReference type="PROSITE" id="PS50883"/>
    </source>
</evidence>
<evidence type="ECO:0000259" key="3">
    <source>
        <dbReference type="PROSITE" id="PS50112"/>
    </source>
</evidence>
<dbReference type="InterPro" id="IPR001633">
    <property type="entry name" value="EAL_dom"/>
</dbReference>
<dbReference type="AlphaFoldDB" id="A0A2Z2NHV2"/>
<protein>
    <submittedName>
        <fullName evidence="6">Putative signaling protein</fullName>
    </submittedName>
</protein>
<dbReference type="SUPFAM" id="SSF55073">
    <property type="entry name" value="Nucleotide cyclase"/>
    <property type="match status" value="2"/>
</dbReference>
<dbReference type="InterPro" id="IPR000160">
    <property type="entry name" value="GGDEF_dom"/>
</dbReference>
<dbReference type="KEGG" id="gai:IMCC3135_02550"/>
<dbReference type="PROSITE" id="PS50887">
    <property type="entry name" value="GGDEF"/>
    <property type="match status" value="2"/>
</dbReference>
<dbReference type="PANTHER" id="PTHR44757:SF2">
    <property type="entry name" value="BIOFILM ARCHITECTURE MAINTENANCE PROTEIN MBAA"/>
    <property type="match status" value="1"/>
</dbReference>
<evidence type="ECO:0000256" key="1">
    <source>
        <dbReference type="ARBA" id="ARBA00001946"/>
    </source>
</evidence>